<keyword evidence="3" id="KW-1185">Reference proteome</keyword>
<accession>A0A9K3KE66</accession>
<feature type="compositionally biased region" description="Polar residues" evidence="1">
    <location>
        <begin position="94"/>
        <end position="103"/>
    </location>
</feature>
<feature type="compositionally biased region" description="Acidic residues" evidence="1">
    <location>
        <begin position="141"/>
        <end position="170"/>
    </location>
</feature>
<reference evidence="2" key="1">
    <citation type="journal article" date="2021" name="Sci. Rep.">
        <title>Diploid genomic architecture of Nitzschia inconspicua, an elite biomass production diatom.</title>
        <authorList>
            <person name="Oliver A."/>
            <person name="Podell S."/>
            <person name="Pinowska A."/>
            <person name="Traller J.C."/>
            <person name="Smith S.R."/>
            <person name="McClure R."/>
            <person name="Beliaev A."/>
            <person name="Bohutskyi P."/>
            <person name="Hill E.A."/>
            <person name="Rabines A."/>
            <person name="Zheng H."/>
            <person name="Allen L.Z."/>
            <person name="Kuo A."/>
            <person name="Grigoriev I.V."/>
            <person name="Allen A.E."/>
            <person name="Hazlebeck D."/>
            <person name="Allen E.E."/>
        </authorList>
    </citation>
    <scope>NUCLEOTIDE SEQUENCE</scope>
    <source>
        <strain evidence="2">Hildebrandi</strain>
    </source>
</reference>
<dbReference type="AlphaFoldDB" id="A0A9K3KE66"/>
<gene>
    <name evidence="2" type="ORF">IV203_023602</name>
</gene>
<comment type="caution">
    <text evidence="2">The sequence shown here is derived from an EMBL/GenBank/DDBJ whole genome shotgun (WGS) entry which is preliminary data.</text>
</comment>
<protein>
    <submittedName>
        <fullName evidence="2">Uncharacterized protein</fullName>
    </submittedName>
</protein>
<evidence type="ECO:0000256" key="1">
    <source>
        <dbReference type="SAM" id="MobiDB-lite"/>
    </source>
</evidence>
<sequence length="170" mass="19785">MAELMFGLGQTKKKKETEAKIKQSKAVEWNYKGRIDQDGMILERKEKANREQKWKEEQRTTRKNLKDVTQGETGEMAIRKEQHTREQKWKETGRNQVKSNTNFDMARSLFGGGGPAPRADNDEEEAQVDKVSEKLETTTLETEDVEPLEDENSYYEGGSQDEEEYEEEEK</sequence>
<dbReference type="EMBL" id="JAGRRH010000026">
    <property type="protein sequence ID" value="KAG7341649.1"/>
    <property type="molecule type" value="Genomic_DNA"/>
</dbReference>
<reference evidence="2" key="2">
    <citation type="submission" date="2021-04" db="EMBL/GenBank/DDBJ databases">
        <authorList>
            <person name="Podell S."/>
        </authorList>
    </citation>
    <scope>NUCLEOTIDE SEQUENCE</scope>
    <source>
        <strain evidence="2">Hildebrandi</strain>
    </source>
</reference>
<evidence type="ECO:0000313" key="2">
    <source>
        <dbReference type="EMBL" id="KAG7341649.1"/>
    </source>
</evidence>
<organism evidence="2 3">
    <name type="scientific">Nitzschia inconspicua</name>
    <dbReference type="NCBI Taxonomy" id="303405"/>
    <lineage>
        <taxon>Eukaryota</taxon>
        <taxon>Sar</taxon>
        <taxon>Stramenopiles</taxon>
        <taxon>Ochrophyta</taxon>
        <taxon>Bacillariophyta</taxon>
        <taxon>Bacillariophyceae</taxon>
        <taxon>Bacillariophycidae</taxon>
        <taxon>Bacillariales</taxon>
        <taxon>Bacillariaceae</taxon>
        <taxon>Nitzschia</taxon>
    </lineage>
</organism>
<proteinExistence type="predicted"/>
<feature type="compositionally biased region" description="Basic and acidic residues" evidence="1">
    <location>
        <begin position="77"/>
        <end position="93"/>
    </location>
</feature>
<dbReference type="Proteomes" id="UP000693970">
    <property type="component" value="Unassembled WGS sequence"/>
</dbReference>
<evidence type="ECO:0000313" key="3">
    <source>
        <dbReference type="Proteomes" id="UP000693970"/>
    </source>
</evidence>
<name>A0A9K3KE66_9STRA</name>
<feature type="compositionally biased region" description="Basic and acidic residues" evidence="1">
    <location>
        <begin position="47"/>
        <end position="66"/>
    </location>
</feature>
<feature type="compositionally biased region" description="Basic and acidic residues" evidence="1">
    <location>
        <begin position="127"/>
        <end position="136"/>
    </location>
</feature>
<feature type="region of interest" description="Disordered" evidence="1">
    <location>
        <begin position="47"/>
        <end position="170"/>
    </location>
</feature>
<dbReference type="OrthoDB" id="52487at2759"/>